<dbReference type="Proteomes" id="UP000186601">
    <property type="component" value="Unassembled WGS sequence"/>
</dbReference>
<evidence type="ECO:0000256" key="2">
    <source>
        <dbReference type="ARBA" id="ARBA00038334"/>
    </source>
</evidence>
<keyword evidence="5" id="KW-1185">Reference proteome</keyword>
<evidence type="ECO:0000313" key="4">
    <source>
        <dbReference type="EMBL" id="PSR81960.1"/>
    </source>
</evidence>
<dbReference type="InterPro" id="IPR000639">
    <property type="entry name" value="Epox_hydrolase-like"/>
</dbReference>
<protein>
    <recommendedName>
        <fullName evidence="3">AB hydrolase-1 domain-containing protein</fullName>
    </recommendedName>
</protein>
<dbReference type="InterPro" id="IPR000073">
    <property type="entry name" value="AB_hydrolase_1"/>
</dbReference>
<comment type="similarity">
    <text evidence="2">Belongs to the AB hydrolase superfamily. Epoxide hydrolase family.</text>
</comment>
<dbReference type="GO" id="GO:0016787">
    <property type="term" value="F:hydrolase activity"/>
    <property type="evidence" value="ECO:0007669"/>
    <property type="project" value="UniProtKB-KW"/>
</dbReference>
<gene>
    <name evidence="4" type="ORF">PHLCEN_2v6200</name>
</gene>
<dbReference type="SUPFAM" id="SSF53474">
    <property type="entry name" value="alpha/beta-Hydrolases"/>
    <property type="match status" value="1"/>
</dbReference>
<dbReference type="OrthoDB" id="408373at2759"/>
<dbReference type="Gene3D" id="3.40.50.1820">
    <property type="entry name" value="alpha/beta hydrolase"/>
    <property type="match status" value="1"/>
</dbReference>
<sequence>MDSSLYKDALTSRGLKYHYYFSPPRDSKSTLLFCHGFPSTSRDWRKQVPYFQEQGYGIIVPDLLGYGGTDKPTDPSLYLSSGMSKDLVDILDAEKVGLVVAIGHDWGARAISTLAQYHPERVAAYAFFAVPYVPPGLIPTVDFKETLAGLKKLLGSELYGYWLFFSEEDANDVIQNHIDSFISIVWTDDIEVWKTHLAPTGAAKAALLEDYTAPPASYFTEEDKRVFKETFVRNGFAAPTCWYKVMTTLQQPKEDEKLPKERTYPPSTAPIFFAAAKKDAVCLPSNGYRTFAAEGFKDHKITTREYDAAHWLCLSHADEINTDLGAWLKDIVL</sequence>
<dbReference type="PRINTS" id="PR00412">
    <property type="entry name" value="EPOXHYDRLASE"/>
</dbReference>
<evidence type="ECO:0000259" key="3">
    <source>
        <dbReference type="Pfam" id="PF00561"/>
    </source>
</evidence>
<evidence type="ECO:0000313" key="5">
    <source>
        <dbReference type="Proteomes" id="UP000186601"/>
    </source>
</evidence>
<dbReference type="AlphaFoldDB" id="A0A2R6P021"/>
<dbReference type="STRING" id="98765.A0A2R6P021"/>
<organism evidence="4 5">
    <name type="scientific">Hermanssonia centrifuga</name>
    <dbReference type="NCBI Taxonomy" id="98765"/>
    <lineage>
        <taxon>Eukaryota</taxon>
        <taxon>Fungi</taxon>
        <taxon>Dikarya</taxon>
        <taxon>Basidiomycota</taxon>
        <taxon>Agaricomycotina</taxon>
        <taxon>Agaricomycetes</taxon>
        <taxon>Polyporales</taxon>
        <taxon>Meruliaceae</taxon>
        <taxon>Hermanssonia</taxon>
    </lineage>
</organism>
<dbReference type="Pfam" id="PF00561">
    <property type="entry name" value="Abhydrolase_1"/>
    <property type="match status" value="1"/>
</dbReference>
<dbReference type="InterPro" id="IPR029058">
    <property type="entry name" value="AB_hydrolase_fold"/>
</dbReference>
<dbReference type="EMBL" id="MLYV02000602">
    <property type="protein sequence ID" value="PSR81960.1"/>
    <property type="molecule type" value="Genomic_DNA"/>
</dbReference>
<accession>A0A2R6P021</accession>
<dbReference type="PANTHER" id="PTHR43329">
    <property type="entry name" value="EPOXIDE HYDROLASE"/>
    <property type="match status" value="1"/>
</dbReference>
<comment type="caution">
    <text evidence="4">The sequence shown here is derived from an EMBL/GenBank/DDBJ whole genome shotgun (WGS) entry which is preliminary data.</text>
</comment>
<name>A0A2R6P021_9APHY</name>
<feature type="domain" description="AB hydrolase-1" evidence="3">
    <location>
        <begin position="30"/>
        <end position="129"/>
    </location>
</feature>
<proteinExistence type="inferred from homology"/>
<evidence type="ECO:0000256" key="1">
    <source>
        <dbReference type="ARBA" id="ARBA00022801"/>
    </source>
</evidence>
<keyword evidence="1" id="KW-0378">Hydrolase</keyword>
<reference evidence="4 5" key="1">
    <citation type="submission" date="2018-02" db="EMBL/GenBank/DDBJ databases">
        <title>Genome sequence of the basidiomycete white-rot fungus Phlebia centrifuga.</title>
        <authorList>
            <person name="Granchi Z."/>
            <person name="Peng M."/>
            <person name="de Vries R.P."/>
            <person name="Hilden K."/>
            <person name="Makela M.R."/>
            <person name="Grigoriev I."/>
            <person name="Riley R."/>
        </authorList>
    </citation>
    <scope>NUCLEOTIDE SEQUENCE [LARGE SCALE GENOMIC DNA]</scope>
    <source>
        <strain evidence="4 5">FBCC195</strain>
    </source>
</reference>